<sequence>MSAMSALGTVYHTCILGHASLRLSITKQNYQSDGAAANDLQDRQGVYHEVLWLFIDELIDASSRTATSPDTTSQVTLLFTPSMAVAEDGTQVVLPSYKVRPTLDLVHTAVLSQQESIFDDAAYTAPEF</sequence>
<protein>
    <submittedName>
        <fullName evidence="1">Uncharacterized protein</fullName>
    </submittedName>
</protein>
<dbReference type="AlphaFoldDB" id="A0A1B9GSD4"/>
<organism evidence="1 2">
    <name type="scientific">Kwoniella heveanensis BCC8398</name>
    <dbReference type="NCBI Taxonomy" id="1296120"/>
    <lineage>
        <taxon>Eukaryota</taxon>
        <taxon>Fungi</taxon>
        <taxon>Dikarya</taxon>
        <taxon>Basidiomycota</taxon>
        <taxon>Agaricomycotina</taxon>
        <taxon>Tremellomycetes</taxon>
        <taxon>Tremellales</taxon>
        <taxon>Cryptococcaceae</taxon>
        <taxon>Kwoniella</taxon>
    </lineage>
</organism>
<evidence type="ECO:0000313" key="1">
    <source>
        <dbReference type="EMBL" id="OCF33980.1"/>
    </source>
</evidence>
<name>A0A1B9GSD4_9TREE</name>
<dbReference type="EMBL" id="KI669502">
    <property type="protein sequence ID" value="OCF33980.1"/>
    <property type="molecule type" value="Genomic_DNA"/>
</dbReference>
<keyword evidence="2" id="KW-1185">Reference proteome</keyword>
<reference evidence="1 2" key="1">
    <citation type="submission" date="2013-07" db="EMBL/GenBank/DDBJ databases">
        <title>The Genome Sequence of Cryptococcus heveanensis BCC8398.</title>
        <authorList>
            <consortium name="The Broad Institute Genome Sequencing Platform"/>
            <person name="Cuomo C."/>
            <person name="Litvintseva A."/>
            <person name="Chen Y."/>
            <person name="Heitman J."/>
            <person name="Sun S."/>
            <person name="Springer D."/>
            <person name="Dromer F."/>
            <person name="Young S.K."/>
            <person name="Zeng Q."/>
            <person name="Gargeya S."/>
            <person name="Fitzgerald M."/>
            <person name="Abouelleil A."/>
            <person name="Alvarado L."/>
            <person name="Berlin A.M."/>
            <person name="Chapman S.B."/>
            <person name="Dewar J."/>
            <person name="Goldberg J."/>
            <person name="Griggs A."/>
            <person name="Gujja S."/>
            <person name="Hansen M."/>
            <person name="Howarth C."/>
            <person name="Imamovic A."/>
            <person name="Larimer J."/>
            <person name="McCowan C."/>
            <person name="Murphy C."/>
            <person name="Pearson M."/>
            <person name="Priest M."/>
            <person name="Roberts A."/>
            <person name="Saif S."/>
            <person name="Shea T."/>
            <person name="Sykes S."/>
            <person name="Wortman J."/>
            <person name="Nusbaum C."/>
            <person name="Birren B."/>
        </authorList>
    </citation>
    <scope>NUCLEOTIDE SEQUENCE [LARGE SCALE GENOMIC DNA]</scope>
    <source>
        <strain evidence="1 2">BCC8398</strain>
    </source>
</reference>
<evidence type="ECO:0000313" key="2">
    <source>
        <dbReference type="Proteomes" id="UP000092666"/>
    </source>
</evidence>
<proteinExistence type="predicted"/>
<dbReference type="Proteomes" id="UP000092666">
    <property type="component" value="Unassembled WGS sequence"/>
</dbReference>
<gene>
    <name evidence="1" type="ORF">I316_04326</name>
</gene>
<reference evidence="2" key="2">
    <citation type="submission" date="2013-12" db="EMBL/GenBank/DDBJ databases">
        <title>Evolution of pathogenesis and genome organization in the Tremellales.</title>
        <authorList>
            <person name="Cuomo C."/>
            <person name="Litvintseva A."/>
            <person name="Heitman J."/>
            <person name="Chen Y."/>
            <person name="Sun S."/>
            <person name="Springer D."/>
            <person name="Dromer F."/>
            <person name="Young S."/>
            <person name="Zeng Q."/>
            <person name="Chapman S."/>
            <person name="Gujja S."/>
            <person name="Saif S."/>
            <person name="Birren B."/>
        </authorList>
    </citation>
    <scope>NUCLEOTIDE SEQUENCE [LARGE SCALE GENOMIC DNA]</scope>
    <source>
        <strain evidence="2">BCC8398</strain>
    </source>
</reference>
<accession>A0A1B9GSD4</accession>